<evidence type="ECO:0000313" key="2">
    <source>
        <dbReference type="EMBL" id="OIQ63102.1"/>
    </source>
</evidence>
<evidence type="ECO:0000256" key="1">
    <source>
        <dbReference type="SAM" id="MobiDB-lite"/>
    </source>
</evidence>
<name>A0A1J5NWJ2_9ZZZZ</name>
<reference evidence="2" key="1">
    <citation type="submission" date="2016-10" db="EMBL/GenBank/DDBJ databases">
        <title>Sequence of Gallionella enrichment culture.</title>
        <authorList>
            <person name="Poehlein A."/>
            <person name="Muehling M."/>
            <person name="Daniel R."/>
        </authorList>
    </citation>
    <scope>NUCLEOTIDE SEQUENCE</scope>
</reference>
<protein>
    <submittedName>
        <fullName evidence="2">Uncharacterized protein</fullName>
    </submittedName>
</protein>
<comment type="caution">
    <text evidence="2">The sequence shown here is derived from an EMBL/GenBank/DDBJ whole genome shotgun (WGS) entry which is preliminary data.</text>
</comment>
<proteinExistence type="predicted"/>
<dbReference type="AlphaFoldDB" id="A0A1J5NWJ2"/>
<organism evidence="2">
    <name type="scientific">mine drainage metagenome</name>
    <dbReference type="NCBI Taxonomy" id="410659"/>
    <lineage>
        <taxon>unclassified sequences</taxon>
        <taxon>metagenomes</taxon>
        <taxon>ecological metagenomes</taxon>
    </lineage>
</organism>
<sequence length="51" mass="5390">MAAKFGVKPAASSTSIPGSAKVMGPSEATTTRRRPGSTTARLSIRVWAWAW</sequence>
<accession>A0A1J5NWJ2</accession>
<gene>
    <name evidence="2" type="ORF">GALL_553600</name>
</gene>
<feature type="region of interest" description="Disordered" evidence="1">
    <location>
        <begin position="1"/>
        <end position="37"/>
    </location>
</feature>
<dbReference type="EMBL" id="MLJW01009310">
    <property type="protein sequence ID" value="OIQ63102.1"/>
    <property type="molecule type" value="Genomic_DNA"/>
</dbReference>